<reference evidence="3 4" key="1">
    <citation type="submission" date="2016-10" db="EMBL/GenBank/DDBJ databases">
        <authorList>
            <person name="Varghese N."/>
            <person name="Submissions S."/>
        </authorList>
    </citation>
    <scope>NUCLEOTIDE SEQUENCE [LARGE SCALE GENOMIC DNA]</scope>
    <source>
        <strain evidence="3 4">Nl1</strain>
    </source>
</reference>
<protein>
    <submittedName>
        <fullName evidence="3">Nucleotide-binding universal stress protein, UspA family</fullName>
    </submittedName>
</protein>
<dbReference type="Pfam" id="PF00582">
    <property type="entry name" value="Usp"/>
    <property type="match status" value="2"/>
</dbReference>
<dbReference type="Proteomes" id="UP000183471">
    <property type="component" value="Unassembled WGS sequence"/>
</dbReference>
<name>A0ABY0TFW9_9PROT</name>
<dbReference type="PRINTS" id="PR01438">
    <property type="entry name" value="UNVRSLSTRESS"/>
</dbReference>
<keyword evidence="4" id="KW-1185">Reference proteome</keyword>
<dbReference type="PANTHER" id="PTHR46268">
    <property type="entry name" value="STRESS RESPONSE PROTEIN NHAX"/>
    <property type="match status" value="1"/>
</dbReference>
<evidence type="ECO:0000313" key="4">
    <source>
        <dbReference type="Proteomes" id="UP000183471"/>
    </source>
</evidence>
<sequence>MENIQRIVVATDFSSRADQAVRRAAKLAAGHKAVLYLLHVLPSFPLEAFKHLMTDTPLETEQRLYNQAKVILQKKAETLASEGLDVKHHVAIGRAHIEINHYAESHQADLVVIGDQGESFLKEFFLGTTASKTLGKGHHPLLIVKQEAGDPYHRVLVPVDFSYPSRLALQMALKVIPAGIAPIEVSIHVLHAVETPLERKMQQSGLEAETIALYRTDVLYRDRCAMENIIVDCASGDTRVTSIVEYGSPPDVIRDKARSLGIDLIVIGKRGETELDEALFGSVTKHVLYETPCDVLVVSP</sequence>
<dbReference type="InterPro" id="IPR006016">
    <property type="entry name" value="UspA"/>
</dbReference>
<feature type="domain" description="UspA" evidence="2">
    <location>
        <begin position="4"/>
        <end position="145"/>
    </location>
</feature>
<comment type="similarity">
    <text evidence="1">Belongs to the universal stress protein A family.</text>
</comment>
<dbReference type="InterPro" id="IPR006015">
    <property type="entry name" value="Universal_stress_UspA"/>
</dbReference>
<proteinExistence type="inferred from homology"/>
<dbReference type="PANTHER" id="PTHR46268:SF6">
    <property type="entry name" value="UNIVERSAL STRESS PROTEIN UP12"/>
    <property type="match status" value="1"/>
</dbReference>
<evidence type="ECO:0000313" key="3">
    <source>
        <dbReference type="EMBL" id="SDQ55379.1"/>
    </source>
</evidence>
<dbReference type="CDD" id="cd00293">
    <property type="entry name" value="USP-like"/>
    <property type="match status" value="2"/>
</dbReference>
<dbReference type="SUPFAM" id="SSF52402">
    <property type="entry name" value="Adenine nucleotide alpha hydrolases-like"/>
    <property type="match status" value="2"/>
</dbReference>
<organism evidence="3 4">
    <name type="scientific">Nitrosospira multiformis</name>
    <dbReference type="NCBI Taxonomy" id="1231"/>
    <lineage>
        <taxon>Bacteria</taxon>
        <taxon>Pseudomonadati</taxon>
        <taxon>Pseudomonadota</taxon>
        <taxon>Betaproteobacteria</taxon>
        <taxon>Nitrosomonadales</taxon>
        <taxon>Nitrosomonadaceae</taxon>
        <taxon>Nitrosospira</taxon>
    </lineage>
</organism>
<dbReference type="Gene3D" id="3.40.50.620">
    <property type="entry name" value="HUPs"/>
    <property type="match status" value="2"/>
</dbReference>
<evidence type="ECO:0000259" key="2">
    <source>
        <dbReference type="Pfam" id="PF00582"/>
    </source>
</evidence>
<evidence type="ECO:0000256" key="1">
    <source>
        <dbReference type="ARBA" id="ARBA00008791"/>
    </source>
</evidence>
<dbReference type="RefSeq" id="WP_074631597.1">
    <property type="nucleotide sequence ID" value="NZ_FNKY01000001.1"/>
</dbReference>
<comment type="caution">
    <text evidence="3">The sequence shown here is derived from an EMBL/GenBank/DDBJ whole genome shotgun (WGS) entry which is preliminary data.</text>
</comment>
<dbReference type="InterPro" id="IPR014729">
    <property type="entry name" value="Rossmann-like_a/b/a_fold"/>
</dbReference>
<dbReference type="EMBL" id="FNKY01000001">
    <property type="protein sequence ID" value="SDQ55379.1"/>
    <property type="molecule type" value="Genomic_DNA"/>
</dbReference>
<accession>A0ABY0TFW9</accession>
<feature type="domain" description="UspA" evidence="2">
    <location>
        <begin position="152"/>
        <end position="298"/>
    </location>
</feature>
<gene>
    <name evidence="3" type="ORF">SAMN05216402_1294</name>
</gene>